<reference evidence="2" key="1">
    <citation type="submission" date="2023-08" db="EMBL/GenBank/DDBJ databases">
        <authorList>
            <person name="Chen Y."/>
            <person name="Shah S."/>
            <person name="Dougan E. K."/>
            <person name="Thang M."/>
            <person name="Chan C."/>
        </authorList>
    </citation>
    <scope>NUCLEOTIDE SEQUENCE</scope>
</reference>
<evidence type="ECO:0000259" key="1">
    <source>
        <dbReference type="PROSITE" id="PS51352"/>
    </source>
</evidence>
<dbReference type="PANTHER" id="PTHR45815">
    <property type="entry name" value="PROTEIN DISULFIDE-ISOMERASE A6"/>
    <property type="match status" value="1"/>
</dbReference>
<dbReference type="AlphaFoldDB" id="A0AA36I8V5"/>
<protein>
    <recommendedName>
        <fullName evidence="1">Thioredoxin domain-containing protein</fullName>
    </recommendedName>
</protein>
<dbReference type="Pfam" id="PF00085">
    <property type="entry name" value="Thioredoxin"/>
    <property type="match status" value="1"/>
</dbReference>
<dbReference type="Gene3D" id="3.40.30.10">
    <property type="entry name" value="Glutaredoxin"/>
    <property type="match status" value="1"/>
</dbReference>
<keyword evidence="3" id="KW-1185">Reference proteome</keyword>
<name>A0AA36I8V5_9DINO</name>
<dbReference type="PANTHER" id="PTHR45815:SF3">
    <property type="entry name" value="PROTEIN DISULFIDE-ISOMERASE A6"/>
    <property type="match status" value="1"/>
</dbReference>
<accession>A0AA36I8V5</accession>
<gene>
    <name evidence="2" type="ORF">EVOR1521_LOCUS10436</name>
</gene>
<evidence type="ECO:0000313" key="3">
    <source>
        <dbReference type="Proteomes" id="UP001178507"/>
    </source>
</evidence>
<feature type="domain" description="Thioredoxin" evidence="1">
    <location>
        <begin position="1"/>
        <end position="108"/>
    </location>
</feature>
<dbReference type="GO" id="GO:0015035">
    <property type="term" value="F:protein-disulfide reductase activity"/>
    <property type="evidence" value="ECO:0007669"/>
    <property type="project" value="TreeGrafter"/>
</dbReference>
<evidence type="ECO:0000313" key="2">
    <source>
        <dbReference type="EMBL" id="CAJ1383278.1"/>
    </source>
</evidence>
<dbReference type="GO" id="GO:0005788">
    <property type="term" value="C:endoplasmic reticulum lumen"/>
    <property type="evidence" value="ECO:0007669"/>
    <property type="project" value="TreeGrafter"/>
</dbReference>
<dbReference type="Proteomes" id="UP001178507">
    <property type="component" value="Unassembled WGS sequence"/>
</dbReference>
<dbReference type="PROSITE" id="PS51352">
    <property type="entry name" value="THIOREDOXIN_2"/>
    <property type="match status" value="1"/>
</dbReference>
<sequence length="133" mass="14810">MGVASKLITSFADQGLELREYYAAACGHCQALSPAWKSAQKAYAGPVVFRQIECNDKNWNPVPENAELCKDVRAFPTIKMFKDGKEVSDYEGNRSSASLVDFAKQHEKLLTQSMPMSLALLPPPERRRAADFL</sequence>
<proteinExistence type="predicted"/>
<comment type="caution">
    <text evidence="2">The sequence shown here is derived from an EMBL/GenBank/DDBJ whole genome shotgun (WGS) entry which is preliminary data.</text>
</comment>
<dbReference type="CDD" id="cd02961">
    <property type="entry name" value="PDI_a_family"/>
    <property type="match status" value="1"/>
</dbReference>
<organism evidence="2 3">
    <name type="scientific">Effrenium voratum</name>
    <dbReference type="NCBI Taxonomy" id="2562239"/>
    <lineage>
        <taxon>Eukaryota</taxon>
        <taxon>Sar</taxon>
        <taxon>Alveolata</taxon>
        <taxon>Dinophyceae</taxon>
        <taxon>Suessiales</taxon>
        <taxon>Symbiodiniaceae</taxon>
        <taxon>Effrenium</taxon>
    </lineage>
</organism>
<dbReference type="InterPro" id="IPR013766">
    <property type="entry name" value="Thioredoxin_domain"/>
</dbReference>
<dbReference type="InterPro" id="IPR036249">
    <property type="entry name" value="Thioredoxin-like_sf"/>
</dbReference>
<dbReference type="EMBL" id="CAUJNA010001001">
    <property type="protein sequence ID" value="CAJ1383278.1"/>
    <property type="molecule type" value="Genomic_DNA"/>
</dbReference>
<dbReference type="GO" id="GO:0034976">
    <property type="term" value="P:response to endoplasmic reticulum stress"/>
    <property type="evidence" value="ECO:0007669"/>
    <property type="project" value="TreeGrafter"/>
</dbReference>
<dbReference type="SUPFAM" id="SSF52833">
    <property type="entry name" value="Thioredoxin-like"/>
    <property type="match status" value="1"/>
</dbReference>